<comment type="caution">
    <text evidence="1">The sequence shown here is derived from an EMBL/GenBank/DDBJ whole genome shotgun (WGS) entry which is preliminary data.</text>
</comment>
<organism evidence="1 2">
    <name type="scientific">Marasmius crinis-equi</name>
    <dbReference type="NCBI Taxonomy" id="585013"/>
    <lineage>
        <taxon>Eukaryota</taxon>
        <taxon>Fungi</taxon>
        <taxon>Dikarya</taxon>
        <taxon>Basidiomycota</taxon>
        <taxon>Agaricomycotina</taxon>
        <taxon>Agaricomycetes</taxon>
        <taxon>Agaricomycetidae</taxon>
        <taxon>Agaricales</taxon>
        <taxon>Marasmiineae</taxon>
        <taxon>Marasmiaceae</taxon>
        <taxon>Marasmius</taxon>
    </lineage>
</organism>
<reference evidence="1 2" key="1">
    <citation type="submission" date="2024-02" db="EMBL/GenBank/DDBJ databases">
        <title>A draft genome for the cacao thread blight pathogen Marasmius crinis-equi.</title>
        <authorList>
            <person name="Cohen S.P."/>
            <person name="Baruah I.K."/>
            <person name="Amoako-Attah I."/>
            <person name="Bukari Y."/>
            <person name="Meinhardt L.W."/>
            <person name="Bailey B.A."/>
        </authorList>
    </citation>
    <scope>NUCLEOTIDE SEQUENCE [LARGE SCALE GENOMIC DNA]</scope>
    <source>
        <strain evidence="1 2">GH-76</strain>
    </source>
</reference>
<dbReference type="Proteomes" id="UP001465976">
    <property type="component" value="Unassembled WGS sequence"/>
</dbReference>
<keyword evidence="2" id="KW-1185">Reference proteome</keyword>
<proteinExistence type="predicted"/>
<protein>
    <submittedName>
        <fullName evidence="1">Uncharacterized protein</fullName>
    </submittedName>
</protein>
<dbReference type="EMBL" id="JBAHYK010000717">
    <property type="protein sequence ID" value="KAL0571780.1"/>
    <property type="molecule type" value="Genomic_DNA"/>
</dbReference>
<name>A0ABR3F909_9AGAR</name>
<sequence length="366" mass="41809">MELLYVLLGYLTNPFKKPQPDPLLFNGDVELWRSSMEHEFQIHNVWEKRRTEYAIEKGLEQTPDVQTAMRYRLGNYTIVSGRQVWPWTDFVHDLAEVHAEAQKLQSQSLAFTSLDLNIPGVLNEAEQVIQVGAGRFPNSLIVRGRTDVSETMAHIPTWDEIYRSIKPWLDTARHDLEHLYKDEKAKAEDVLKAIHDLIQVQTELLPGEVQYAIQEFQKFKSEHPYIVAGAEVALVVIGTEILFPAWATAFQSAWCGGRTRGLFSVLQCISMTGKMVWPIRVLTDITAAVGGTLAVMPPGEIKRLVEGWVQDTPFPIDMDMHGITVNEELEVWMKMMGDKMQEVQVPYVQWSDVAIEALRKRLEDFS</sequence>
<accession>A0ABR3F909</accession>
<evidence type="ECO:0000313" key="2">
    <source>
        <dbReference type="Proteomes" id="UP001465976"/>
    </source>
</evidence>
<gene>
    <name evidence="1" type="ORF">V5O48_010173</name>
</gene>
<evidence type="ECO:0000313" key="1">
    <source>
        <dbReference type="EMBL" id="KAL0571780.1"/>
    </source>
</evidence>